<dbReference type="PANTHER" id="PTHR32385:SF15">
    <property type="entry name" value="INOSITOL PHOSPHOCERAMIDE MANNOSYLTRANSFERASE 1"/>
    <property type="match status" value="1"/>
</dbReference>
<dbReference type="GO" id="GO:0016020">
    <property type="term" value="C:membrane"/>
    <property type="evidence" value="ECO:0007669"/>
    <property type="project" value="GOC"/>
</dbReference>
<dbReference type="RefSeq" id="WP_016123874.1">
    <property type="nucleotide sequence ID" value="NZ_CP007512.1"/>
</dbReference>
<proteinExistence type="predicted"/>
<evidence type="ECO:0000256" key="1">
    <source>
        <dbReference type="ARBA" id="ARBA00022679"/>
    </source>
</evidence>
<dbReference type="InterPro" id="IPR007577">
    <property type="entry name" value="GlycoTrfase_DXD_sugar-bd_CS"/>
</dbReference>
<dbReference type="InterPro" id="IPR051706">
    <property type="entry name" value="Glycosyltransferase_domain"/>
</dbReference>
<accession>A0A9W3PTC4</accession>
<dbReference type="EMBL" id="CP007512">
    <property type="protein sequence ID" value="AHX21221.1"/>
    <property type="molecule type" value="Genomic_DNA"/>
</dbReference>
<protein>
    <submittedName>
        <fullName evidence="2">Mannosyltransferase OCH1-like enzyme</fullName>
    </submittedName>
</protein>
<dbReference type="SUPFAM" id="SSF53448">
    <property type="entry name" value="Nucleotide-diphospho-sugar transferases"/>
    <property type="match status" value="1"/>
</dbReference>
<dbReference type="Pfam" id="PF04488">
    <property type="entry name" value="Gly_transf_sug"/>
    <property type="match status" value="1"/>
</dbReference>
<dbReference type="Proteomes" id="UP000031778">
    <property type="component" value="Chromosome"/>
</dbReference>
<name>A0A9W3PTC4_9BACI</name>
<dbReference type="Gene3D" id="3.90.550.20">
    <property type="match status" value="1"/>
</dbReference>
<reference evidence="2 3" key="1">
    <citation type="submission" date="2014-03" db="EMBL/GenBank/DDBJ databases">
        <title>The Complete Genome Sequence of Bacillus bombyseptieus.</title>
        <authorList>
            <person name="Cheng T."/>
            <person name="Lin P."/>
            <person name="Jin S."/>
            <person name="Wu Y."/>
            <person name="Fu B."/>
            <person name="Long R."/>
            <person name="Liu D."/>
            <person name="Guo Y."/>
            <person name="Peng L."/>
            <person name="Xia Q."/>
        </authorList>
    </citation>
    <scope>NUCLEOTIDE SEQUENCE [LARGE SCALE GENOMIC DNA]</scope>
    <source>
        <strain evidence="3">wang</strain>
    </source>
</reference>
<evidence type="ECO:0000313" key="2">
    <source>
        <dbReference type="EMBL" id="AHX21221.1"/>
    </source>
</evidence>
<dbReference type="AlphaFoldDB" id="A0A9W3PTC4"/>
<keyword evidence="2" id="KW-0328">Glycosyltransferase</keyword>
<gene>
    <name evidence="2" type="ORF">CY96_25525</name>
</gene>
<evidence type="ECO:0000313" key="3">
    <source>
        <dbReference type="Proteomes" id="UP000031778"/>
    </source>
</evidence>
<organism evidence="2 3">
    <name type="scientific">Bacillus bombysepticus str. Wang</name>
    <dbReference type="NCBI Taxonomy" id="1330043"/>
    <lineage>
        <taxon>Bacteria</taxon>
        <taxon>Bacillati</taxon>
        <taxon>Bacillota</taxon>
        <taxon>Bacilli</taxon>
        <taxon>Bacillales</taxon>
        <taxon>Bacillaceae</taxon>
        <taxon>Bacillus</taxon>
        <taxon>Bacillus cereus group</taxon>
    </lineage>
</organism>
<dbReference type="InterPro" id="IPR029044">
    <property type="entry name" value="Nucleotide-diphossugar_trans"/>
</dbReference>
<keyword evidence="3" id="KW-1185">Reference proteome</keyword>
<keyword evidence="1" id="KW-0808">Transferase</keyword>
<dbReference type="KEGG" id="bby:CY96_25525"/>
<dbReference type="PANTHER" id="PTHR32385">
    <property type="entry name" value="MANNOSYL PHOSPHORYLINOSITOL CERAMIDE SYNTHASE"/>
    <property type="match status" value="1"/>
</dbReference>
<sequence length="267" mass="31719">MNTNIPKIIHYCWFGGKEKPDHIKKYMKTWDGLKDYKIVEWNEKTFDIENNKFVKDAYEGRKWAFVSDYVRLKALYEHGGIYLDTDVELNKNFNDILSNDMFLGFIYDCSIGTAVIGAKPKHPLIKELLDIYEEITFCDNSYIGFTVKRFPNVKLINNNDLFTLFLLNKYKEFKLNNKYQELDGLTIYPKNYFEVQPIFGSKYTVHWCEGSWTGKENGKEVKKYKKLIKSFLASIPFVHFNAVVTHLQHRKKLSKLPFYKYYVEHNK</sequence>
<dbReference type="GO" id="GO:0051999">
    <property type="term" value="P:mannosyl-inositol phosphorylceramide biosynthetic process"/>
    <property type="evidence" value="ECO:0007669"/>
    <property type="project" value="TreeGrafter"/>
</dbReference>
<dbReference type="GO" id="GO:0000030">
    <property type="term" value="F:mannosyltransferase activity"/>
    <property type="evidence" value="ECO:0007669"/>
    <property type="project" value="TreeGrafter"/>
</dbReference>